<gene>
    <name evidence="2" type="ORF">IEQ34_022344</name>
</gene>
<protein>
    <submittedName>
        <fullName evidence="2">Uncharacterized protein</fullName>
    </submittedName>
</protein>
<dbReference type="EMBL" id="JAGFBR010000019">
    <property type="protein sequence ID" value="KAH0448544.1"/>
    <property type="molecule type" value="Genomic_DNA"/>
</dbReference>
<sequence length="159" mass="16325">MGFFSPGEESSCGGGWLLMAEAEALDSNPKPGSMSPKPTPWLPESISAMEVGEESIRCCCFAGSSMSPMIQPRKVCSCPGEAAESESMLSQSISSDAGTGWSSGAHSSFLPPSSPAVLGHLKVVFPETAATPAVSVKRAAPPPRGEDRVDVEVGGLGLL</sequence>
<evidence type="ECO:0000313" key="2">
    <source>
        <dbReference type="EMBL" id="KAH0448544.1"/>
    </source>
</evidence>
<reference evidence="2 3" key="1">
    <citation type="journal article" date="2021" name="Hortic Res">
        <title>Chromosome-scale assembly of the Dendrobium chrysotoxum genome enhances the understanding of orchid evolution.</title>
        <authorList>
            <person name="Zhang Y."/>
            <person name="Zhang G.Q."/>
            <person name="Zhang D."/>
            <person name="Liu X.D."/>
            <person name="Xu X.Y."/>
            <person name="Sun W.H."/>
            <person name="Yu X."/>
            <person name="Zhu X."/>
            <person name="Wang Z.W."/>
            <person name="Zhao X."/>
            <person name="Zhong W.Y."/>
            <person name="Chen H."/>
            <person name="Yin W.L."/>
            <person name="Huang T."/>
            <person name="Niu S.C."/>
            <person name="Liu Z.J."/>
        </authorList>
    </citation>
    <scope>NUCLEOTIDE SEQUENCE [LARGE SCALE GENOMIC DNA]</scope>
    <source>
        <strain evidence="2">Lindl</strain>
    </source>
</reference>
<feature type="region of interest" description="Disordered" evidence="1">
    <location>
        <begin position="133"/>
        <end position="153"/>
    </location>
</feature>
<organism evidence="2 3">
    <name type="scientific">Dendrobium chrysotoxum</name>
    <name type="common">Orchid</name>
    <dbReference type="NCBI Taxonomy" id="161865"/>
    <lineage>
        <taxon>Eukaryota</taxon>
        <taxon>Viridiplantae</taxon>
        <taxon>Streptophyta</taxon>
        <taxon>Embryophyta</taxon>
        <taxon>Tracheophyta</taxon>
        <taxon>Spermatophyta</taxon>
        <taxon>Magnoliopsida</taxon>
        <taxon>Liliopsida</taxon>
        <taxon>Asparagales</taxon>
        <taxon>Orchidaceae</taxon>
        <taxon>Epidendroideae</taxon>
        <taxon>Malaxideae</taxon>
        <taxon>Dendrobiinae</taxon>
        <taxon>Dendrobium</taxon>
    </lineage>
</organism>
<feature type="compositionally biased region" description="Polar residues" evidence="1">
    <location>
        <begin position="96"/>
        <end position="106"/>
    </location>
</feature>
<comment type="caution">
    <text evidence="2">The sequence shown here is derived from an EMBL/GenBank/DDBJ whole genome shotgun (WGS) entry which is preliminary data.</text>
</comment>
<keyword evidence="3" id="KW-1185">Reference proteome</keyword>
<evidence type="ECO:0000313" key="3">
    <source>
        <dbReference type="Proteomes" id="UP000775213"/>
    </source>
</evidence>
<feature type="region of interest" description="Disordered" evidence="1">
    <location>
        <begin position="87"/>
        <end position="106"/>
    </location>
</feature>
<accession>A0AAV7FK43</accession>
<name>A0AAV7FK43_DENCH</name>
<evidence type="ECO:0000256" key="1">
    <source>
        <dbReference type="SAM" id="MobiDB-lite"/>
    </source>
</evidence>
<dbReference type="Proteomes" id="UP000775213">
    <property type="component" value="Unassembled WGS sequence"/>
</dbReference>
<dbReference type="AlphaFoldDB" id="A0AAV7FK43"/>
<proteinExistence type="predicted"/>